<dbReference type="InterPro" id="IPR036844">
    <property type="entry name" value="Hint_dom_sf"/>
</dbReference>
<dbReference type="PANTHER" id="PTHR46706:SF7">
    <property type="entry name" value="GROUNDHOG (HEDGEHOG-LIKE FAMILY)-RELATED"/>
    <property type="match status" value="1"/>
</dbReference>
<dbReference type="PIR" id="T26220">
    <property type="entry name" value="T26220"/>
</dbReference>
<dbReference type="ExpressionAtlas" id="Q23193">
    <property type="expression patterns" value="baseline and differential"/>
</dbReference>
<sequence>MTTPSGKKRMDQVGIGDLVLTGNLTATYYTPIITWMHREPENRYNFYTIMTEYGKMLAVSAKHLIYRNLCDENYAEYVKYLPKGRNVVYAEELKVGDCLVLLYKGKFRQQRVMRISITERKGIYAPITKNGRIIVNDIVASVFSGIKHTRLQSDYYSTIAYAQSWLWIFGETVFHKATIPIGSALASDVLRLVIP</sequence>
<dbReference type="Proteomes" id="UP000001940">
    <property type="component" value="Chromosome X"/>
</dbReference>
<organism evidence="3 4">
    <name type="scientific">Caenorhabditis elegans</name>
    <dbReference type="NCBI Taxonomy" id="6239"/>
    <lineage>
        <taxon>Eukaryota</taxon>
        <taxon>Metazoa</taxon>
        <taxon>Ecdysozoa</taxon>
        <taxon>Nematoda</taxon>
        <taxon>Chromadorea</taxon>
        <taxon>Rhabditida</taxon>
        <taxon>Rhabditina</taxon>
        <taxon>Rhabditomorpha</taxon>
        <taxon>Rhabditoidea</taxon>
        <taxon>Rhabditidae</taxon>
        <taxon>Peloderinae</taxon>
        <taxon>Caenorhabditis</taxon>
    </lineage>
</organism>
<evidence type="ECO:0000313" key="4">
    <source>
        <dbReference type="Proteomes" id="UP000001940"/>
    </source>
</evidence>
<dbReference type="AlphaFoldDB" id="Q23193"/>
<dbReference type="Gene3D" id="2.170.16.10">
    <property type="entry name" value="Hedgehog/Intein (Hint) domain"/>
    <property type="match status" value="1"/>
</dbReference>
<dbReference type="SMART" id="SM00306">
    <property type="entry name" value="HintN"/>
    <property type="match status" value="1"/>
</dbReference>
<dbReference type="SUPFAM" id="SSF51294">
    <property type="entry name" value="Hedgehog/intein (Hint) domain"/>
    <property type="match status" value="1"/>
</dbReference>
<name>Q23193_CAEEL</name>
<accession>Q23193</accession>
<dbReference type="RefSeq" id="NP_001257029.1">
    <property type="nucleotide sequence ID" value="NM_001270100.3"/>
</dbReference>
<dbReference type="AGR" id="WB:WBGene00001984"/>
<dbReference type="GeneID" id="180851"/>
<dbReference type="InterPro" id="IPR003587">
    <property type="entry name" value="Hint_dom_N"/>
</dbReference>
<dbReference type="SMR" id="Q23193"/>
<dbReference type="MEROPS" id="C46.A08"/>
<dbReference type="PANTHER" id="PTHR46706">
    <property type="entry name" value="PROTEIN QUA-1-RELATED"/>
    <property type="match status" value="1"/>
</dbReference>
<feature type="domain" description="Hint" evidence="2">
    <location>
        <begin position="2"/>
        <end position="103"/>
    </location>
</feature>
<dbReference type="CDD" id="cd00081">
    <property type="entry name" value="Hint"/>
    <property type="match status" value="1"/>
</dbReference>
<feature type="domain" description="Hint" evidence="1">
    <location>
        <begin position="104"/>
        <end position="148"/>
    </location>
</feature>
<dbReference type="OrthoDB" id="5212at2759"/>
<dbReference type="SMART" id="SM00305">
    <property type="entry name" value="HintC"/>
    <property type="match status" value="1"/>
</dbReference>
<keyword evidence="4" id="KW-1185">Reference proteome</keyword>
<dbReference type="PhylomeDB" id="Q23193"/>
<evidence type="ECO:0000313" key="3">
    <source>
        <dbReference type="EMBL" id="CCD69463.1"/>
    </source>
</evidence>
<dbReference type="InterPro" id="IPR052140">
    <property type="entry name" value="Dev_Signal_Hedgehog-like"/>
</dbReference>
<dbReference type="InterPro" id="IPR001767">
    <property type="entry name" value="Hedgehog_Hint"/>
</dbReference>
<evidence type="ECO:0000259" key="2">
    <source>
        <dbReference type="SMART" id="SM00306"/>
    </source>
</evidence>
<dbReference type="HOGENOM" id="CLU_098767_0_0_1"/>
<proteinExistence type="predicted"/>
<evidence type="ECO:0000259" key="1">
    <source>
        <dbReference type="SMART" id="SM00305"/>
    </source>
</evidence>
<dbReference type="GO" id="GO:0016540">
    <property type="term" value="P:protein autoprocessing"/>
    <property type="evidence" value="ECO:0007669"/>
    <property type="project" value="InterPro"/>
</dbReference>
<gene>
    <name evidence="3 5" type="primary">hog-1</name>
    <name evidence="3" type="ORF">CELE_W06B11.4</name>
    <name evidence="5" type="ORF">W06B11.4</name>
</gene>
<dbReference type="InterPro" id="IPR003586">
    <property type="entry name" value="Hint_dom_C"/>
</dbReference>
<dbReference type="UCSC" id="W06B11.4">
    <property type="organism name" value="c. elegans"/>
</dbReference>
<evidence type="ECO:0000313" key="5">
    <source>
        <dbReference type="WormBase" id="W06B11.4a"/>
    </source>
</evidence>
<dbReference type="WormBase" id="W06B11.4a">
    <property type="protein sequence ID" value="CE35048"/>
    <property type="gene ID" value="WBGene00001984"/>
    <property type="gene designation" value="hog-1"/>
</dbReference>
<dbReference type="CTD" id="180851"/>
<dbReference type="Pfam" id="PF01079">
    <property type="entry name" value="Hint"/>
    <property type="match status" value="1"/>
</dbReference>
<reference evidence="3 4" key="1">
    <citation type="journal article" date="1998" name="Science">
        <title>Genome sequence of the nematode C. elegans: a platform for investigating biology.</title>
        <authorList>
            <consortium name="The C. elegans sequencing consortium"/>
            <person name="Sulson J.E."/>
            <person name="Waterston R."/>
        </authorList>
    </citation>
    <scope>NUCLEOTIDE SEQUENCE [LARGE SCALE GENOMIC DNA]</scope>
    <source>
        <strain evidence="3 4">Bristol N2</strain>
    </source>
</reference>
<dbReference type="Bgee" id="WBGene00001984">
    <property type="expression patterns" value="Expressed in embryo and 3 other cell types or tissues"/>
</dbReference>
<protein>
    <submittedName>
        <fullName evidence="3">HintN domain-containing protein</fullName>
    </submittedName>
</protein>
<dbReference type="EMBL" id="BX284606">
    <property type="protein sequence ID" value="CCD69463.1"/>
    <property type="molecule type" value="Genomic_DNA"/>
</dbReference>